<evidence type="ECO:0000313" key="3">
    <source>
        <dbReference type="EMBL" id="MDI9258526.1"/>
    </source>
</evidence>
<dbReference type="RefSeq" id="WP_283240191.1">
    <property type="nucleotide sequence ID" value="NZ_JASGBP010000013.1"/>
</dbReference>
<gene>
    <name evidence="3" type="ORF">QHT84_13960</name>
</gene>
<evidence type="ECO:0000256" key="1">
    <source>
        <dbReference type="SAM" id="Coils"/>
    </source>
</evidence>
<accession>A0ABT6XTY6</accession>
<evidence type="ECO:0008006" key="5">
    <source>
        <dbReference type="Google" id="ProtNLM"/>
    </source>
</evidence>
<feature type="coiled-coil region" evidence="1">
    <location>
        <begin position="648"/>
        <end position="682"/>
    </location>
</feature>
<proteinExistence type="predicted"/>
<keyword evidence="2" id="KW-0732">Signal</keyword>
<keyword evidence="4" id="KW-1185">Reference proteome</keyword>
<name>A0ABT6XTY6_9FLAO</name>
<evidence type="ECO:0000313" key="4">
    <source>
        <dbReference type="Proteomes" id="UP001230035"/>
    </source>
</evidence>
<comment type="caution">
    <text evidence="3">The sequence shown here is derived from an EMBL/GenBank/DDBJ whole genome shotgun (WGS) entry which is preliminary data.</text>
</comment>
<dbReference type="Proteomes" id="UP001230035">
    <property type="component" value="Unassembled WGS sequence"/>
</dbReference>
<feature type="chain" id="PRO_5047177495" description="BZIP transcription factor" evidence="2">
    <location>
        <begin position="22"/>
        <end position="684"/>
    </location>
</feature>
<protein>
    <recommendedName>
        <fullName evidence="5">BZIP transcription factor</fullName>
    </recommendedName>
</protein>
<feature type="signal peptide" evidence="2">
    <location>
        <begin position="1"/>
        <end position="21"/>
    </location>
</feature>
<organism evidence="3 4">
    <name type="scientific">Flavobacterium sedimenticola</name>
    <dbReference type="NCBI Taxonomy" id="3043286"/>
    <lineage>
        <taxon>Bacteria</taxon>
        <taxon>Pseudomonadati</taxon>
        <taxon>Bacteroidota</taxon>
        <taxon>Flavobacteriia</taxon>
        <taxon>Flavobacteriales</taxon>
        <taxon>Flavobacteriaceae</taxon>
        <taxon>Flavobacterium</taxon>
    </lineage>
</organism>
<evidence type="ECO:0000256" key="2">
    <source>
        <dbReference type="SAM" id="SignalP"/>
    </source>
</evidence>
<reference evidence="3 4" key="1">
    <citation type="submission" date="2023-05" db="EMBL/GenBank/DDBJ databases">
        <title>Flavobacterium sedimenti sp. nov., isolated from the sediment.</title>
        <authorList>
            <person name="Wu N."/>
        </authorList>
    </citation>
    <scope>NUCLEOTIDE SEQUENCE [LARGE SCALE GENOMIC DNA]</scope>
    <source>
        <strain evidence="3 4">YZ-48</strain>
    </source>
</reference>
<dbReference type="EMBL" id="JASGBP010000013">
    <property type="protein sequence ID" value="MDI9258526.1"/>
    <property type="molecule type" value="Genomic_DNA"/>
</dbReference>
<dbReference type="Gene3D" id="2.150.10.10">
    <property type="entry name" value="Serralysin-like metalloprotease, C-terminal"/>
    <property type="match status" value="1"/>
</dbReference>
<dbReference type="InterPro" id="IPR011049">
    <property type="entry name" value="Serralysin-like_metalloprot_C"/>
</dbReference>
<keyword evidence="1" id="KW-0175">Coiled coil</keyword>
<sequence length="684" mass="71117">MKKNYVYLTAILFLLSVKANAQIGNTFSGEGSGTNSIGNFNTGFGFNSLLNNTSNSNSAFGRNTLSSTTGGFNCAFGNESLATNIDGSLNNAFGTRSLYANVSGKGNVALGHRSMEANVTGSFNTSIGYASSLSSVGSFNVALGAGTPRHLINGNSNIFIGYESGINLTSGNNNVFIGRVALFATPSSAKLAGNDTNNTIILADGFGNQRIFVNRNGNTGIGLGNNVIPANRLDVGGGVVIGRNFVPNASTTDQNTTLAPANGLLVEGKVGIGTKTPNNKLEITQGVTGNSGLRFTNLTSLFNPTTTTTTDKFLTVNATGDVVLQRMPGVINTNAISSNANTMTSNVSGILASAPIVNSISNTINTNNQLVTTVNGVSSAPVTLPQSLLTEVDGSTTNELQTISMSGNTISLSNGGGSVTIPSFTDTDAQTLSITGNVLSISNGNSVVLPNHGPQTITQNGAIVTLSNGGGSFTLPQTVVQAGTNVTVTGTGTAASPYIVSAAAGTDTSLYANNGIINQATTTAGNRVVDMNNSNIWFNTANSTSNGKIYLGSSTAYPNTTGNYKLFVEGGILTEKVKVALRSSANWADYVFAKDYKLMPLKEVEQFVMTNKHLPGIDSAEKLAANGIDVAEMQSKQMEKIEELTLYIIDQEKKIEAQNKAIDKNNQEIEALKAQIQLLLAKSK</sequence>